<gene>
    <name evidence="1" type="ORF">C8F04DRAFT_1367772</name>
</gene>
<organism evidence="1 2">
    <name type="scientific">Mycena alexandri</name>
    <dbReference type="NCBI Taxonomy" id="1745969"/>
    <lineage>
        <taxon>Eukaryota</taxon>
        <taxon>Fungi</taxon>
        <taxon>Dikarya</taxon>
        <taxon>Basidiomycota</taxon>
        <taxon>Agaricomycotina</taxon>
        <taxon>Agaricomycetes</taxon>
        <taxon>Agaricomycetidae</taxon>
        <taxon>Agaricales</taxon>
        <taxon>Marasmiineae</taxon>
        <taxon>Mycenaceae</taxon>
        <taxon>Mycena</taxon>
    </lineage>
</organism>
<dbReference type="EMBL" id="JARJCM010000092">
    <property type="protein sequence ID" value="KAJ7030316.1"/>
    <property type="molecule type" value="Genomic_DNA"/>
</dbReference>
<accession>A0AAD6SLU4</accession>
<evidence type="ECO:0000313" key="2">
    <source>
        <dbReference type="Proteomes" id="UP001218188"/>
    </source>
</evidence>
<sequence length="234" mass="26506">MAVEVLNHCIFPRLAYSTPRRRVYNMNAYFTPDSHDNLIRSLFRSTVAEDLRRKADIVAAQPQAPRFPNEMYQTLDVQVGMHIYSIQYRIQYTPANAQKPRVWRTYGKPSVEGVLETLLGYVEIDPLIYRDPGPLVDRLPSGRLMLKLMARAVRDSSAIRVAFEVQPVKEAGTEVVLGYVELMVARAEPPPTNGNGIVEEYRRQPARKCSYPGCWLFLPVAGPTCCMYHAIASS</sequence>
<reference evidence="1" key="1">
    <citation type="submission" date="2023-03" db="EMBL/GenBank/DDBJ databases">
        <title>Massive genome expansion in bonnet fungi (Mycena s.s.) driven by repeated elements and novel gene families across ecological guilds.</title>
        <authorList>
            <consortium name="Lawrence Berkeley National Laboratory"/>
            <person name="Harder C.B."/>
            <person name="Miyauchi S."/>
            <person name="Viragh M."/>
            <person name="Kuo A."/>
            <person name="Thoen E."/>
            <person name="Andreopoulos B."/>
            <person name="Lu D."/>
            <person name="Skrede I."/>
            <person name="Drula E."/>
            <person name="Henrissat B."/>
            <person name="Morin E."/>
            <person name="Kohler A."/>
            <person name="Barry K."/>
            <person name="LaButti K."/>
            <person name="Morin E."/>
            <person name="Salamov A."/>
            <person name="Lipzen A."/>
            <person name="Mereny Z."/>
            <person name="Hegedus B."/>
            <person name="Baldrian P."/>
            <person name="Stursova M."/>
            <person name="Weitz H."/>
            <person name="Taylor A."/>
            <person name="Grigoriev I.V."/>
            <person name="Nagy L.G."/>
            <person name="Martin F."/>
            <person name="Kauserud H."/>
        </authorList>
    </citation>
    <scope>NUCLEOTIDE SEQUENCE</scope>
    <source>
        <strain evidence="1">CBHHK200</strain>
    </source>
</reference>
<dbReference type="Proteomes" id="UP001218188">
    <property type="component" value="Unassembled WGS sequence"/>
</dbReference>
<protein>
    <submittedName>
        <fullName evidence="1">Uncharacterized protein</fullName>
    </submittedName>
</protein>
<comment type="caution">
    <text evidence="1">The sequence shown here is derived from an EMBL/GenBank/DDBJ whole genome shotgun (WGS) entry which is preliminary data.</text>
</comment>
<keyword evidence="2" id="KW-1185">Reference proteome</keyword>
<name>A0AAD6SLU4_9AGAR</name>
<proteinExistence type="predicted"/>
<evidence type="ECO:0000313" key="1">
    <source>
        <dbReference type="EMBL" id="KAJ7030316.1"/>
    </source>
</evidence>
<dbReference type="AlphaFoldDB" id="A0AAD6SLU4"/>